<dbReference type="Pfam" id="PF02831">
    <property type="entry name" value="gpW"/>
    <property type="match status" value="1"/>
</dbReference>
<dbReference type="Gene3D" id="3.30.1580.10">
    <property type="entry name" value="Head-to-tail joining protein W"/>
    <property type="match status" value="1"/>
</dbReference>
<dbReference type="SUPFAM" id="SSF64210">
    <property type="entry name" value="Head-to-tail joining protein W, gpW"/>
    <property type="match status" value="1"/>
</dbReference>
<sequence length="38" mass="4422">RRIEYTAASLDELNRAINDAELVLGTTRRRRRPLGVRL</sequence>
<gene>
    <name evidence="1" type="ORF">HJ774_004854</name>
    <name evidence="2" type="ORF">HL569_24325</name>
    <name evidence="3" type="ORF">HL593_25005</name>
    <name evidence="4" type="ORF">HL633_24765</name>
</gene>
<dbReference type="InterPro" id="IPR036626">
    <property type="entry name" value="GpW_sf"/>
</dbReference>
<evidence type="ECO:0000313" key="1">
    <source>
        <dbReference type="EMBL" id="HAI8418038.1"/>
    </source>
</evidence>
<organism evidence="2">
    <name type="scientific">Escherichia coli</name>
    <dbReference type="NCBI Taxonomy" id="562"/>
    <lineage>
        <taxon>Bacteria</taxon>
        <taxon>Pseudomonadati</taxon>
        <taxon>Pseudomonadota</taxon>
        <taxon>Gammaproteobacteria</taxon>
        <taxon>Enterobacterales</taxon>
        <taxon>Enterobacteriaceae</taxon>
        <taxon>Escherichia</taxon>
    </lineage>
</organism>
<protein>
    <submittedName>
        <fullName evidence="2">Phage tail protein</fullName>
    </submittedName>
</protein>
<dbReference type="RefSeq" id="WP_017686618.1">
    <property type="nucleotide sequence ID" value="NZ_CAJUZI010000107.1"/>
</dbReference>
<dbReference type="EMBL" id="DABGYU010000056">
    <property type="protein sequence ID" value="HAJ0869580.1"/>
    <property type="molecule type" value="Genomic_DNA"/>
</dbReference>
<reference evidence="2" key="2">
    <citation type="submission" date="2019-09" db="EMBL/GenBank/DDBJ databases">
        <authorList>
            <consortium name="NCBI Pathogen Detection Project"/>
        </authorList>
    </citation>
    <scope>NUCLEOTIDE SEQUENCE</scope>
    <source>
        <strain evidence="3">EC00610</strain>
        <strain evidence="4">EC00630</strain>
        <strain evidence="2">EC00681</strain>
        <strain evidence="1">EC00711</strain>
    </source>
</reference>
<evidence type="ECO:0000313" key="4">
    <source>
        <dbReference type="EMBL" id="HAJ1203020.1"/>
    </source>
</evidence>
<comment type="caution">
    <text evidence="2">The sequence shown here is derived from an EMBL/GenBank/DDBJ whole genome shotgun (WGS) entry which is preliminary data.</text>
</comment>
<dbReference type="EMBL" id="DABHBJ010000065">
    <property type="protein sequence ID" value="HAJ1203020.1"/>
    <property type="molecule type" value="Genomic_DNA"/>
</dbReference>
<reference evidence="2" key="1">
    <citation type="journal article" date="2018" name="Genome Biol.">
        <title>SKESA: strategic k-mer extension for scrupulous assemblies.</title>
        <authorList>
            <person name="Souvorov A."/>
            <person name="Agarwala R."/>
            <person name="Lipman D.J."/>
        </authorList>
    </citation>
    <scope>NUCLEOTIDE SEQUENCE</scope>
    <source>
        <strain evidence="3">EC00610</strain>
        <strain evidence="4">EC00630</strain>
        <strain evidence="2">EC00681</strain>
        <strain evidence="1">EC00711</strain>
    </source>
</reference>
<evidence type="ECO:0000313" key="2">
    <source>
        <dbReference type="EMBL" id="HAJ0869580.1"/>
    </source>
</evidence>
<proteinExistence type="predicted"/>
<evidence type="ECO:0000313" key="3">
    <source>
        <dbReference type="EMBL" id="HAJ1019084.1"/>
    </source>
</evidence>
<dbReference type="AlphaFoldDB" id="A0A796GF63"/>
<dbReference type="GO" id="GO:0019058">
    <property type="term" value="P:viral life cycle"/>
    <property type="evidence" value="ECO:0007669"/>
    <property type="project" value="InterPro"/>
</dbReference>
<dbReference type="InterPro" id="IPR004174">
    <property type="entry name" value="GpW"/>
</dbReference>
<dbReference type="EMBL" id="DABGZX010000090">
    <property type="protein sequence ID" value="HAJ1019084.1"/>
    <property type="molecule type" value="Genomic_DNA"/>
</dbReference>
<name>A0A796GF63_ECOLX</name>
<dbReference type="EMBL" id="DABFPQ010000062">
    <property type="protein sequence ID" value="HAI8418038.1"/>
    <property type="molecule type" value="Genomic_DNA"/>
</dbReference>
<feature type="non-terminal residue" evidence="2">
    <location>
        <position position="1"/>
    </location>
</feature>
<accession>A0A796GF63</accession>